<feature type="compositionally biased region" description="Basic and acidic residues" evidence="2">
    <location>
        <begin position="396"/>
        <end position="405"/>
    </location>
</feature>
<sequence length="489" mass="53514">MFEETLLRFADKDRQRELAEREQALTARQASLHARQQNLAFRQSLIAQHPQAVLDAIQTDDAQRASNKAHDEQARVLKARFGLTEHELVDTPAMRLALETALAEKEVEQTQRGERIADRASLLAGLNKLALIDSRKVAEILQATKQINPPREWSRAETAQMFANAMSWKTPSGATKTYPKTLDGWATSLQERTRALELAEIKLDAQEQALRAQVRRAIEEAQKTVAHPIVEQAAKNGAEQAVETTATRTLVGNEKESVRIDTSAETLKDPARYAATVEAIAKTSGKSTEEARATLESLLEIREAGARRASSPSTPDKAAIDATRDAFFARESAARTAPVEQVKAKSSATRSQVRDTGEARQPQPPSSGILENGLQKAAASQPSDAVTGFKKLGRNKTKDAVDRSTHVAGKPVEPVRQQQAVRTGNGQGKAEARKKFSELNAHEKIERRAEFLGDLREAAGFTRDGKQAVSEKAKEAVRPGKQREGHGIG</sequence>
<dbReference type="EMBL" id="FCOX02000076">
    <property type="protein sequence ID" value="SAL05198.1"/>
    <property type="molecule type" value="Genomic_DNA"/>
</dbReference>
<keyword evidence="1" id="KW-0175">Coiled coil</keyword>
<accession>A0A158EEC3</accession>
<organism evidence="3 4">
    <name type="scientific">Caballeronia calidae</name>
    <dbReference type="NCBI Taxonomy" id="1777139"/>
    <lineage>
        <taxon>Bacteria</taxon>
        <taxon>Pseudomonadati</taxon>
        <taxon>Pseudomonadota</taxon>
        <taxon>Betaproteobacteria</taxon>
        <taxon>Burkholderiales</taxon>
        <taxon>Burkholderiaceae</taxon>
        <taxon>Caballeronia</taxon>
    </lineage>
</organism>
<protein>
    <submittedName>
        <fullName evidence="3">Uncharacterized protein</fullName>
    </submittedName>
</protein>
<keyword evidence="4" id="KW-1185">Reference proteome</keyword>
<gene>
    <name evidence="3" type="ORF">AWB78_07353</name>
</gene>
<comment type="caution">
    <text evidence="3">The sequence shown here is derived from an EMBL/GenBank/DDBJ whole genome shotgun (WGS) entry which is preliminary data.</text>
</comment>
<evidence type="ECO:0000313" key="4">
    <source>
        <dbReference type="Proteomes" id="UP000071859"/>
    </source>
</evidence>
<evidence type="ECO:0000256" key="2">
    <source>
        <dbReference type="SAM" id="MobiDB-lite"/>
    </source>
</evidence>
<feature type="region of interest" description="Disordered" evidence="2">
    <location>
        <begin position="462"/>
        <end position="489"/>
    </location>
</feature>
<name>A0A158EEC3_9BURK</name>
<feature type="region of interest" description="Disordered" evidence="2">
    <location>
        <begin position="333"/>
        <end position="432"/>
    </location>
</feature>
<reference evidence="3" key="1">
    <citation type="submission" date="2016-01" db="EMBL/GenBank/DDBJ databases">
        <authorList>
            <person name="Peeters C."/>
        </authorList>
    </citation>
    <scope>NUCLEOTIDE SEQUENCE</scope>
    <source>
        <strain evidence="3">LMG 29321</strain>
    </source>
</reference>
<evidence type="ECO:0000313" key="3">
    <source>
        <dbReference type="EMBL" id="SAL05198.1"/>
    </source>
</evidence>
<dbReference type="OrthoDB" id="8984124at2"/>
<dbReference type="AlphaFoldDB" id="A0A158EEC3"/>
<dbReference type="RefSeq" id="WP_062611494.1">
    <property type="nucleotide sequence ID" value="NZ_FCOX02000076.1"/>
</dbReference>
<dbReference type="Proteomes" id="UP000071859">
    <property type="component" value="Unassembled WGS sequence"/>
</dbReference>
<proteinExistence type="predicted"/>
<evidence type="ECO:0000256" key="1">
    <source>
        <dbReference type="SAM" id="Coils"/>
    </source>
</evidence>
<feature type="coiled-coil region" evidence="1">
    <location>
        <begin position="189"/>
        <end position="216"/>
    </location>
</feature>